<evidence type="ECO:0000256" key="4">
    <source>
        <dbReference type="ARBA" id="ARBA00022692"/>
    </source>
</evidence>
<reference evidence="9" key="1">
    <citation type="journal article" date="2015" name="PLoS Genet.">
        <title>The dynamic genome and transcriptome of the human fungal pathogen Blastomyces and close relative Emmonsia.</title>
        <authorList>
            <person name="Munoz J.F."/>
            <person name="Gauthier G.M."/>
            <person name="Desjardins C.A."/>
            <person name="Gallo J.E."/>
            <person name="Holder J."/>
            <person name="Sullivan T.D."/>
            <person name="Marty A.J."/>
            <person name="Carmen J.C."/>
            <person name="Chen Z."/>
            <person name="Ding L."/>
            <person name="Gujja S."/>
            <person name="Magrini V."/>
            <person name="Misas E."/>
            <person name="Mitreva M."/>
            <person name="Priest M."/>
            <person name="Saif S."/>
            <person name="Whiston E.A."/>
            <person name="Young S."/>
            <person name="Zeng Q."/>
            <person name="Goldman W.E."/>
            <person name="Mardis E.R."/>
            <person name="Taylor J.W."/>
            <person name="McEwen J.G."/>
            <person name="Clay O.K."/>
            <person name="Klein B.S."/>
            <person name="Cuomo C.A."/>
        </authorList>
    </citation>
    <scope>NUCLEOTIDE SEQUENCE [LARGE SCALE GENOMIC DNA]</scope>
    <source>
        <strain evidence="9">SLH14081</strain>
    </source>
</reference>
<evidence type="ECO:0000256" key="7">
    <source>
        <dbReference type="ARBA" id="ARBA00023180"/>
    </source>
</evidence>
<keyword evidence="7" id="KW-0325">Glycoprotein</keyword>
<keyword evidence="9" id="KW-1185">Reference proteome</keyword>
<dbReference type="PANTHER" id="PTHR47844">
    <property type="entry name" value="SYNTHASE CPS1, PUTATIVE (AFU_ORTHOLOGUE AFUA_7G02500)-RELATED"/>
    <property type="match status" value="1"/>
</dbReference>
<dbReference type="RefSeq" id="XP_031576007.1">
    <property type="nucleotide sequence ID" value="XM_031724192.1"/>
</dbReference>
<dbReference type="InterPro" id="IPR052427">
    <property type="entry name" value="Glycosyltrans_GT2/GT47"/>
</dbReference>
<evidence type="ECO:0000256" key="1">
    <source>
        <dbReference type="ARBA" id="ARBA00004370"/>
    </source>
</evidence>
<evidence type="ECO:0000256" key="5">
    <source>
        <dbReference type="ARBA" id="ARBA00022989"/>
    </source>
</evidence>
<dbReference type="EMBL" id="GG657448">
    <property type="protein sequence ID" value="OAT04135.1"/>
    <property type="molecule type" value="Genomic_DNA"/>
</dbReference>
<dbReference type="GeneID" id="42528393"/>
<dbReference type="STRING" id="559298.A0A179U811"/>
<keyword evidence="4" id="KW-0812">Transmembrane</keyword>
<comment type="subcellular location">
    <subcellularLocation>
        <location evidence="1">Membrane</location>
    </subcellularLocation>
</comment>
<accession>A0A179U811</accession>
<evidence type="ECO:0000256" key="2">
    <source>
        <dbReference type="ARBA" id="ARBA00022676"/>
    </source>
</evidence>
<dbReference type="KEGG" id="bgh:BDBG_16192"/>
<organism evidence="8 9">
    <name type="scientific">Blastomyces gilchristii (strain SLH14081)</name>
    <name type="common">Blastomyces dermatitidis</name>
    <dbReference type="NCBI Taxonomy" id="559298"/>
    <lineage>
        <taxon>Eukaryota</taxon>
        <taxon>Fungi</taxon>
        <taxon>Dikarya</taxon>
        <taxon>Ascomycota</taxon>
        <taxon>Pezizomycotina</taxon>
        <taxon>Eurotiomycetes</taxon>
        <taxon>Eurotiomycetidae</taxon>
        <taxon>Onygenales</taxon>
        <taxon>Ajellomycetaceae</taxon>
        <taxon>Blastomyces</taxon>
    </lineage>
</organism>
<keyword evidence="2" id="KW-0328">Glycosyltransferase</keyword>
<keyword evidence="5" id="KW-1133">Transmembrane helix</keyword>
<dbReference type="GO" id="GO:0016757">
    <property type="term" value="F:glycosyltransferase activity"/>
    <property type="evidence" value="ECO:0007669"/>
    <property type="project" value="UniProtKB-KW"/>
</dbReference>
<evidence type="ECO:0000256" key="6">
    <source>
        <dbReference type="ARBA" id="ARBA00023136"/>
    </source>
</evidence>
<name>A0A179U811_BLAGS</name>
<gene>
    <name evidence="8" type="ORF">BDBG_16192</name>
</gene>
<evidence type="ECO:0000313" key="9">
    <source>
        <dbReference type="Proteomes" id="UP000002038"/>
    </source>
</evidence>
<evidence type="ECO:0000313" key="8">
    <source>
        <dbReference type="EMBL" id="OAT04135.1"/>
    </source>
</evidence>
<keyword evidence="3" id="KW-0808">Transferase</keyword>
<dbReference type="AlphaFoldDB" id="A0A179U811"/>
<keyword evidence="6" id="KW-0472">Membrane</keyword>
<sequence>METFVNETWFGKSLNADDDNFLMCWMVTHRIKTYFQSHPDAEVLTTLEESSKFLKQYLQKLTFIPGGIHGALMQCFSQSYRN</sequence>
<evidence type="ECO:0000256" key="3">
    <source>
        <dbReference type="ARBA" id="ARBA00022679"/>
    </source>
</evidence>
<protein>
    <submittedName>
        <fullName evidence="8">Uncharacterized protein</fullName>
    </submittedName>
</protein>
<dbReference type="VEuPathDB" id="FungiDB:BDBG_16192"/>
<dbReference type="GO" id="GO:0016020">
    <property type="term" value="C:membrane"/>
    <property type="evidence" value="ECO:0007669"/>
    <property type="project" value="UniProtKB-SubCell"/>
</dbReference>
<dbReference type="PANTHER" id="PTHR47844:SF1">
    <property type="entry name" value="EXOSTOSIN-LIKE 2"/>
    <property type="match status" value="1"/>
</dbReference>
<dbReference type="Proteomes" id="UP000002038">
    <property type="component" value="Unassembled WGS sequence"/>
</dbReference>
<proteinExistence type="predicted"/>